<dbReference type="PANTHER" id="PTHR10587">
    <property type="entry name" value="GLYCOSYL TRANSFERASE-RELATED"/>
    <property type="match status" value="1"/>
</dbReference>
<keyword evidence="8" id="KW-1185">Reference proteome</keyword>
<dbReference type="GO" id="GO:0005975">
    <property type="term" value="P:carbohydrate metabolic process"/>
    <property type="evidence" value="ECO:0007669"/>
    <property type="project" value="InterPro"/>
</dbReference>
<dbReference type="CDD" id="cd10960">
    <property type="entry name" value="CE4_NodB_like_1"/>
    <property type="match status" value="1"/>
</dbReference>
<dbReference type="RefSeq" id="WP_217940749.1">
    <property type="nucleotide sequence ID" value="NZ_JAHTGR010000002.1"/>
</dbReference>
<dbReference type="InterPro" id="IPR050248">
    <property type="entry name" value="Polysacc_deacetylase_ArnD"/>
</dbReference>
<dbReference type="EMBL" id="JALJZU010000008">
    <property type="protein sequence ID" value="MCP2010404.1"/>
    <property type="molecule type" value="Genomic_DNA"/>
</dbReference>
<evidence type="ECO:0000259" key="4">
    <source>
        <dbReference type="PROSITE" id="PS51677"/>
    </source>
</evidence>
<dbReference type="Proteomes" id="UP001162889">
    <property type="component" value="Unassembled WGS sequence"/>
</dbReference>
<evidence type="ECO:0000313" key="5">
    <source>
        <dbReference type="EMBL" id="MBV6320039.1"/>
    </source>
</evidence>
<keyword evidence="2" id="KW-0378">Hydrolase</keyword>
<dbReference type="GO" id="GO:0016020">
    <property type="term" value="C:membrane"/>
    <property type="evidence" value="ECO:0007669"/>
    <property type="project" value="TreeGrafter"/>
</dbReference>
<protein>
    <submittedName>
        <fullName evidence="6">Peptidoglycan/xylan/chitin deacetylase (PgdA/CDA1 family)</fullName>
    </submittedName>
    <submittedName>
        <fullName evidence="5">Polysaccharide deacetylase family protein</fullName>
    </submittedName>
</protein>
<accession>A0AA41H4Z3</accession>
<dbReference type="AlphaFoldDB" id="A0AA41H4Z3"/>
<evidence type="ECO:0000313" key="7">
    <source>
        <dbReference type="Proteomes" id="UP001155901"/>
    </source>
</evidence>
<evidence type="ECO:0000256" key="3">
    <source>
        <dbReference type="SAM" id="SignalP"/>
    </source>
</evidence>
<dbReference type="Pfam" id="PF01522">
    <property type="entry name" value="Polysacc_deac_1"/>
    <property type="match status" value="1"/>
</dbReference>
<keyword evidence="3" id="KW-0732">Signal</keyword>
<proteinExistence type="predicted"/>
<reference evidence="6" key="2">
    <citation type="submission" date="2022-03" db="EMBL/GenBank/DDBJ databases">
        <title>Genome Encyclopedia of Bacteria and Archaea VI: Functional Genomics of Type Strains.</title>
        <authorList>
            <person name="Whitman W."/>
        </authorList>
    </citation>
    <scope>NUCLEOTIDE SEQUENCE</scope>
    <source>
        <strain evidence="6">HSC-15S17</strain>
    </source>
</reference>
<dbReference type="PANTHER" id="PTHR10587:SF133">
    <property type="entry name" value="CHITIN DEACETYLASE 1-RELATED"/>
    <property type="match status" value="1"/>
</dbReference>
<feature type="signal peptide" evidence="3">
    <location>
        <begin position="1"/>
        <end position="20"/>
    </location>
</feature>
<feature type="domain" description="NodB homology" evidence="4">
    <location>
        <begin position="21"/>
        <end position="218"/>
    </location>
</feature>
<evidence type="ECO:0000256" key="2">
    <source>
        <dbReference type="ARBA" id="ARBA00022801"/>
    </source>
</evidence>
<feature type="chain" id="PRO_5041313282" evidence="3">
    <location>
        <begin position="21"/>
        <end position="317"/>
    </location>
</feature>
<dbReference type="EMBL" id="JAHTGR010000002">
    <property type="protein sequence ID" value="MBV6320039.1"/>
    <property type="molecule type" value="Genomic_DNA"/>
</dbReference>
<comment type="caution">
    <text evidence="5">The sequence shown here is derived from an EMBL/GenBank/DDBJ whole genome shotgun (WGS) entry which is preliminary data.</text>
</comment>
<dbReference type="GO" id="GO:0046872">
    <property type="term" value="F:metal ion binding"/>
    <property type="evidence" value="ECO:0007669"/>
    <property type="project" value="UniProtKB-KW"/>
</dbReference>
<reference evidence="5" key="1">
    <citation type="submission" date="2021-07" db="EMBL/GenBank/DDBJ databases">
        <title>Characterization of violacein-producing bacteria and related species.</title>
        <authorList>
            <person name="Wilson H.S."/>
            <person name="De Leon M.E."/>
        </authorList>
    </citation>
    <scope>NUCLEOTIDE SEQUENCE</scope>
    <source>
        <strain evidence="5">HSC-15S17</strain>
    </source>
</reference>
<keyword evidence="1" id="KW-0479">Metal-binding</keyword>
<gene>
    <name evidence="5" type="ORF">KVP70_03755</name>
    <name evidence="6" type="ORF">L1274_004144</name>
</gene>
<dbReference type="PROSITE" id="PS51677">
    <property type="entry name" value="NODB"/>
    <property type="match status" value="1"/>
</dbReference>
<sequence length="317" mass="35297">MTFGRALLIAAMLCASTSQAQSVAFTFDDGPGLETTPLLSPQQRNQALLDALAVHHAQAALFVTCGFGADKPEGYALARAWGQAGHALGNHTMTHPDLNSAQLSLAQYRQEVQDCDRITSTLPGYRKWFRYTFLREGNTPEKRDGMRAFLKQSGYRNGYVSLDTSDWRLDQKLNEVLRADPKADIAPIRQAYLSHVRQRAIAYRDLSRKLEGRDIPQVMLMHHNLINALWLKDVIQLFVDMGWTITTPAQAFADPVYQLQPERPAPGQSLLLSIARTRGMGKFEGWERVVDDGDFEINALDAAAGALAPRSKDSLKN</sequence>
<evidence type="ECO:0000313" key="8">
    <source>
        <dbReference type="Proteomes" id="UP001162889"/>
    </source>
</evidence>
<name>A0AA41H4Z3_9BURK</name>
<evidence type="ECO:0000313" key="6">
    <source>
        <dbReference type="EMBL" id="MCP2010404.1"/>
    </source>
</evidence>
<dbReference type="InterPro" id="IPR002509">
    <property type="entry name" value="NODB_dom"/>
</dbReference>
<dbReference type="Proteomes" id="UP001155901">
    <property type="component" value="Unassembled WGS sequence"/>
</dbReference>
<dbReference type="GO" id="GO:0016810">
    <property type="term" value="F:hydrolase activity, acting on carbon-nitrogen (but not peptide) bonds"/>
    <property type="evidence" value="ECO:0007669"/>
    <property type="project" value="InterPro"/>
</dbReference>
<evidence type="ECO:0000256" key="1">
    <source>
        <dbReference type="ARBA" id="ARBA00022723"/>
    </source>
</evidence>
<organism evidence="5 7">
    <name type="scientific">Duganella violaceipulchra</name>
    <dbReference type="NCBI Taxonomy" id="2849652"/>
    <lineage>
        <taxon>Bacteria</taxon>
        <taxon>Pseudomonadati</taxon>
        <taxon>Pseudomonadota</taxon>
        <taxon>Betaproteobacteria</taxon>
        <taxon>Burkholderiales</taxon>
        <taxon>Oxalobacteraceae</taxon>
        <taxon>Telluria group</taxon>
        <taxon>Duganella</taxon>
    </lineage>
</organism>